<proteinExistence type="predicted"/>
<dbReference type="Proteomes" id="UP000053477">
    <property type="component" value="Unassembled WGS sequence"/>
</dbReference>
<dbReference type="Gene3D" id="1.10.10.1200">
    <property type="entry name" value="MAGE homology domain, winged helix WH1 motif"/>
    <property type="match status" value="1"/>
</dbReference>
<dbReference type="InterPro" id="IPR002190">
    <property type="entry name" value="MHD_dom"/>
</dbReference>
<dbReference type="GO" id="GO:0006281">
    <property type="term" value="P:DNA repair"/>
    <property type="evidence" value="ECO:0007669"/>
    <property type="project" value="TreeGrafter"/>
</dbReference>
<protein>
    <submittedName>
        <fullName evidence="3">MAGE-domain-containing protein</fullName>
    </submittedName>
</protein>
<dbReference type="PANTHER" id="PTHR11736">
    <property type="entry name" value="MELANOMA-ASSOCIATED ANTIGEN MAGE ANTIGEN"/>
    <property type="match status" value="1"/>
</dbReference>
<dbReference type="STRING" id="27342.A0A0H2RKF3"/>
<dbReference type="SMART" id="SM01373">
    <property type="entry name" value="MAGE"/>
    <property type="match status" value="1"/>
</dbReference>
<dbReference type="Pfam" id="PF01454">
    <property type="entry name" value="MAGE"/>
    <property type="match status" value="1"/>
</dbReference>
<sequence>MAKSTQAKAHGRSQPRGTQRPRPSQSQPSQSQRGRRVQDDEDEDDEGEDVEMEVEGEGDANEAISRRANALVRLALFNEVRRVPLRRDEINKKVLEGSARQFKAVFDDAQRRLQSSFGMELVELMSRAELNREELGNDNEAVTGVKKKVAASGAKSYILRSTLHQGLIEAAALTDEQILEDEGLELPDNDGDSMAQSYGSIISWSTSDQLGALGVLYVVLALIILSGKVVSDADLKKHFKSFNMDLKAPLKASAHGAHKKWQLDTYLTELVNKNYLVKSKVDLGNGPPKASQGKRGRQSKANDDEDAVYEWKWGTRAHAEVGEEAIAQFIGEFMVERALKDKETEEEAENNSGKKRKPRNIEEEKDKMLETMMKGITRAAGGSLNSLTSS</sequence>
<feature type="domain" description="MAGE" evidence="2">
    <location>
        <begin position="64"/>
        <end position="124"/>
    </location>
</feature>
<dbReference type="OrthoDB" id="205198at2759"/>
<keyword evidence="4" id="KW-1185">Reference proteome</keyword>
<evidence type="ECO:0000259" key="2">
    <source>
        <dbReference type="PROSITE" id="PS50838"/>
    </source>
</evidence>
<feature type="region of interest" description="Disordered" evidence="1">
    <location>
        <begin position="1"/>
        <end position="61"/>
    </location>
</feature>
<name>A0A0H2RKF3_9AGAM</name>
<feature type="compositionally biased region" description="Acidic residues" evidence="1">
    <location>
        <begin position="39"/>
        <end position="60"/>
    </location>
</feature>
<dbReference type="Gene3D" id="1.10.10.1210">
    <property type="entry name" value="MAGE homology domain, winged helix WH2 motif"/>
    <property type="match status" value="1"/>
</dbReference>
<evidence type="ECO:0000256" key="1">
    <source>
        <dbReference type="SAM" id="MobiDB-lite"/>
    </source>
</evidence>
<feature type="region of interest" description="Disordered" evidence="1">
    <location>
        <begin position="282"/>
        <end position="303"/>
    </location>
</feature>
<dbReference type="InParanoid" id="A0A0H2RKF3"/>
<dbReference type="AlphaFoldDB" id="A0A0H2RKF3"/>
<reference evidence="3 4" key="1">
    <citation type="submission" date="2015-04" db="EMBL/GenBank/DDBJ databases">
        <title>Complete genome sequence of Schizopora paradoxa KUC8140, a cosmopolitan wood degrader in East Asia.</title>
        <authorList>
            <consortium name="DOE Joint Genome Institute"/>
            <person name="Min B."/>
            <person name="Park H."/>
            <person name="Jang Y."/>
            <person name="Kim J.-J."/>
            <person name="Kim K.H."/>
            <person name="Pangilinan J."/>
            <person name="Lipzen A."/>
            <person name="Riley R."/>
            <person name="Grigoriev I.V."/>
            <person name="Spatafora J.W."/>
            <person name="Choi I.-G."/>
        </authorList>
    </citation>
    <scope>NUCLEOTIDE SEQUENCE [LARGE SCALE GENOMIC DNA]</scope>
    <source>
        <strain evidence="3 4">KUC8140</strain>
    </source>
</reference>
<feature type="compositionally biased region" description="Basic and acidic residues" evidence="1">
    <location>
        <begin position="359"/>
        <end position="369"/>
    </location>
</feature>
<dbReference type="InterPro" id="IPR041898">
    <property type="entry name" value="MAGE_WH1"/>
</dbReference>
<gene>
    <name evidence="3" type="ORF">SCHPADRAFT_438282</name>
</gene>
<organism evidence="3 4">
    <name type="scientific">Schizopora paradoxa</name>
    <dbReference type="NCBI Taxonomy" id="27342"/>
    <lineage>
        <taxon>Eukaryota</taxon>
        <taxon>Fungi</taxon>
        <taxon>Dikarya</taxon>
        <taxon>Basidiomycota</taxon>
        <taxon>Agaricomycotina</taxon>
        <taxon>Agaricomycetes</taxon>
        <taxon>Hymenochaetales</taxon>
        <taxon>Schizoporaceae</taxon>
        <taxon>Schizopora</taxon>
    </lineage>
</organism>
<dbReference type="PANTHER" id="PTHR11736:SF14">
    <property type="entry name" value="NSE3 HOMOLOG, SMC5-SMC6 COMPLEX COMPONENT"/>
    <property type="match status" value="1"/>
</dbReference>
<dbReference type="EMBL" id="KQ085985">
    <property type="protein sequence ID" value="KLO12107.1"/>
    <property type="molecule type" value="Genomic_DNA"/>
</dbReference>
<feature type="region of interest" description="Disordered" evidence="1">
    <location>
        <begin position="340"/>
        <end position="390"/>
    </location>
</feature>
<dbReference type="GO" id="GO:0005634">
    <property type="term" value="C:nucleus"/>
    <property type="evidence" value="ECO:0007669"/>
    <property type="project" value="TreeGrafter"/>
</dbReference>
<feature type="compositionally biased region" description="Low complexity" evidence="1">
    <location>
        <begin position="12"/>
        <end position="32"/>
    </location>
</feature>
<accession>A0A0H2RKF3</accession>
<dbReference type="InterPro" id="IPR041899">
    <property type="entry name" value="MAGE_WH2"/>
</dbReference>
<dbReference type="PROSITE" id="PS50838">
    <property type="entry name" value="MAGE"/>
    <property type="match status" value="1"/>
</dbReference>
<dbReference type="InterPro" id="IPR037445">
    <property type="entry name" value="MAGE"/>
</dbReference>
<evidence type="ECO:0000313" key="3">
    <source>
        <dbReference type="EMBL" id="KLO12107.1"/>
    </source>
</evidence>
<evidence type="ECO:0000313" key="4">
    <source>
        <dbReference type="Proteomes" id="UP000053477"/>
    </source>
</evidence>